<accession>A0A1M4Y6M7</accession>
<protein>
    <submittedName>
        <fullName evidence="2">Peptidase family S41</fullName>
    </submittedName>
</protein>
<sequence>MKTNYNIIVLLLFSFCIFGQNELSPEQVLEDYTIFKEIITTGHPSLYEYTSKAQWDSIFYDFEQTRIKDLTESKELFKSINSIAKNAYDGHLVIYHPKMDTVPALFPLLLKIIDGKLYTDTDDFGIPLGAEITSIESIKSNIIIQEFLKYAASDGYNLNKKYRQIEKEFGILYYYEYGEKESFIVKYSINNSELRTIEIVPESFESLENRYPKRSSHFAMYHGNTDRVEHFKNTLAEKWPFVYYMDSIKSGVLTVNSFGLDPKEFKSRLVDLFKDIKKKRVSNLILDIRQNIGGYRINAINLFSFLTEKPFEQRISESTVTDTLPKKRYVIHTMADYNEFFKRYFASAEKKFGRWILTKDHAQEEMIPYKKPFKGKVYVLIGGNTFSAASAFALNAKNCQEITLVGNETGGGYYFHTAQYSALYKLPNSKIMVRVPFVKIDKYVLDKTVPKGSGVLPDIEVELTVEDLIDGIDSQLDYIVKHLIEKQKKHGNTVHNE</sequence>
<dbReference type="InterPro" id="IPR005151">
    <property type="entry name" value="Tail-specific_protease"/>
</dbReference>
<proteinExistence type="predicted"/>
<dbReference type="GO" id="GO:0007165">
    <property type="term" value="P:signal transduction"/>
    <property type="evidence" value="ECO:0007669"/>
    <property type="project" value="TreeGrafter"/>
</dbReference>
<organism evidence="2 3">
    <name type="scientific">Arenibacter palladensis</name>
    <dbReference type="NCBI Taxonomy" id="237373"/>
    <lineage>
        <taxon>Bacteria</taxon>
        <taxon>Pseudomonadati</taxon>
        <taxon>Bacteroidota</taxon>
        <taxon>Flavobacteriia</taxon>
        <taxon>Flavobacteriales</taxon>
        <taxon>Flavobacteriaceae</taxon>
        <taxon>Arenibacter</taxon>
    </lineage>
</organism>
<evidence type="ECO:0000313" key="3">
    <source>
        <dbReference type="Proteomes" id="UP000184406"/>
    </source>
</evidence>
<name>A0A1M4Y6M7_9FLAO</name>
<dbReference type="Gene3D" id="3.90.226.10">
    <property type="entry name" value="2-enoyl-CoA Hydratase, Chain A, domain 1"/>
    <property type="match status" value="1"/>
</dbReference>
<evidence type="ECO:0000313" key="2">
    <source>
        <dbReference type="EMBL" id="SHF01421.1"/>
    </source>
</evidence>
<dbReference type="AlphaFoldDB" id="A0A1M4Y6M7"/>
<evidence type="ECO:0000259" key="1">
    <source>
        <dbReference type="Pfam" id="PF03572"/>
    </source>
</evidence>
<dbReference type="GO" id="GO:0006508">
    <property type="term" value="P:proteolysis"/>
    <property type="evidence" value="ECO:0007669"/>
    <property type="project" value="InterPro"/>
</dbReference>
<dbReference type="RefSeq" id="WP_072861178.1">
    <property type="nucleotide sequence ID" value="NZ_FQUX01000002.1"/>
</dbReference>
<reference evidence="3" key="1">
    <citation type="submission" date="2016-11" db="EMBL/GenBank/DDBJ databases">
        <authorList>
            <person name="Varghese N."/>
            <person name="Submissions S."/>
        </authorList>
    </citation>
    <scope>NUCLEOTIDE SEQUENCE [LARGE SCALE GENOMIC DNA]</scope>
    <source>
        <strain evidence="3">DSM 17539</strain>
    </source>
</reference>
<dbReference type="GO" id="GO:0030288">
    <property type="term" value="C:outer membrane-bounded periplasmic space"/>
    <property type="evidence" value="ECO:0007669"/>
    <property type="project" value="TreeGrafter"/>
</dbReference>
<keyword evidence="3" id="KW-1185">Reference proteome</keyword>
<dbReference type="EMBL" id="FQUX01000002">
    <property type="protein sequence ID" value="SHF01421.1"/>
    <property type="molecule type" value="Genomic_DNA"/>
</dbReference>
<dbReference type="Proteomes" id="UP000184406">
    <property type="component" value="Unassembled WGS sequence"/>
</dbReference>
<dbReference type="InterPro" id="IPR029045">
    <property type="entry name" value="ClpP/crotonase-like_dom_sf"/>
</dbReference>
<feature type="domain" description="Tail specific protease" evidence="1">
    <location>
        <begin position="250"/>
        <end position="461"/>
    </location>
</feature>
<dbReference type="GO" id="GO:0004175">
    <property type="term" value="F:endopeptidase activity"/>
    <property type="evidence" value="ECO:0007669"/>
    <property type="project" value="TreeGrafter"/>
</dbReference>
<dbReference type="Pfam" id="PF03572">
    <property type="entry name" value="Peptidase_S41"/>
    <property type="match status" value="1"/>
</dbReference>
<dbReference type="OrthoDB" id="5480566at2"/>
<dbReference type="GO" id="GO:0008236">
    <property type="term" value="F:serine-type peptidase activity"/>
    <property type="evidence" value="ECO:0007669"/>
    <property type="project" value="InterPro"/>
</dbReference>
<dbReference type="PANTHER" id="PTHR32060:SF30">
    <property type="entry name" value="CARBOXY-TERMINAL PROCESSING PROTEASE CTPA"/>
    <property type="match status" value="1"/>
</dbReference>
<dbReference type="PANTHER" id="PTHR32060">
    <property type="entry name" value="TAIL-SPECIFIC PROTEASE"/>
    <property type="match status" value="1"/>
</dbReference>
<gene>
    <name evidence="2" type="ORF">SAMN03080594_102338</name>
</gene>
<dbReference type="SUPFAM" id="SSF52096">
    <property type="entry name" value="ClpP/crotonase"/>
    <property type="match status" value="1"/>
</dbReference>